<feature type="region of interest" description="Disordered" evidence="2">
    <location>
        <begin position="322"/>
        <end position="341"/>
    </location>
</feature>
<evidence type="ECO:0000256" key="1">
    <source>
        <dbReference type="PROSITE-ProRule" id="PRU00042"/>
    </source>
</evidence>
<dbReference type="AlphaFoldDB" id="A0A9D4UXM0"/>
<feature type="compositionally biased region" description="Pro residues" evidence="2">
    <location>
        <begin position="26"/>
        <end position="53"/>
    </location>
</feature>
<dbReference type="GO" id="GO:0008270">
    <property type="term" value="F:zinc ion binding"/>
    <property type="evidence" value="ECO:0007669"/>
    <property type="project" value="UniProtKB-KW"/>
</dbReference>
<dbReference type="InterPro" id="IPR036236">
    <property type="entry name" value="Znf_C2H2_sf"/>
</dbReference>
<dbReference type="SMART" id="SM00355">
    <property type="entry name" value="ZnF_C2H2"/>
    <property type="match status" value="3"/>
</dbReference>
<evidence type="ECO:0000256" key="2">
    <source>
        <dbReference type="SAM" id="MobiDB-lite"/>
    </source>
</evidence>
<dbReference type="OrthoDB" id="6077919at2759"/>
<dbReference type="EMBL" id="JABFUD020000009">
    <property type="protein sequence ID" value="KAI5075771.1"/>
    <property type="molecule type" value="Genomic_DNA"/>
</dbReference>
<dbReference type="PROSITE" id="PS50157">
    <property type="entry name" value="ZINC_FINGER_C2H2_2"/>
    <property type="match status" value="3"/>
</dbReference>
<protein>
    <recommendedName>
        <fullName evidence="3">C2H2-type domain-containing protein</fullName>
    </recommendedName>
</protein>
<dbReference type="Pfam" id="PF13912">
    <property type="entry name" value="zf-C2H2_6"/>
    <property type="match status" value="3"/>
</dbReference>
<dbReference type="InterPro" id="IPR013087">
    <property type="entry name" value="Znf_C2H2_type"/>
</dbReference>
<feature type="region of interest" description="Disordered" evidence="2">
    <location>
        <begin position="905"/>
        <end position="928"/>
    </location>
</feature>
<keyword evidence="5" id="KW-1185">Reference proteome</keyword>
<keyword evidence="1" id="KW-0863">Zinc-finger</keyword>
<dbReference type="SUPFAM" id="SSF57667">
    <property type="entry name" value="beta-beta-alpha zinc fingers"/>
    <property type="match status" value="2"/>
</dbReference>
<sequence length="928" mass="99373">MQMMMPAAPTQLALPPATTPSSLPTPSLPSPHIENPPIPSPTPAASPTKPPFPALINTAAPHAPTAASSPPMAGAAAAVPPTDPLPAAVVDNPTPPPSRPFSQFPLLLSNPAPPTSASTHSCTKSISCITDNGRIHQNIRSHASFYGLGEGAGSSIDMKIGVNDVDDEHQYEFADQNHKEHRAISNQVQALNGNRKYANNHYHLNEAGAEDDEFMHDPELMYGLRQNPKRSRRFADQLDAASSEEDANMAMRGNDVDYHDANLIAAETRPANVSYKKSMFTKLQEKKPAACTECGREFSSWKALFGHMRCHPEREWRGIQPPAEYSSMRAPSKGKSNSNGENKRYIVVKPLQTAIKHCSQRRTEHIKHFKPCKSPPNDTDMAIKLASEEDDSLLDCFKDNHELQWSACRTQVMLEEEDESETESIEATYMNNKADGQQDSKPLQLSTSLPRGKRSKRSHFTVKSLRSVQDQLAAHEISLDEKSQPAKKEDLEMATCLVMLALAGSDTELEKQEAEAAALLKEEAILVDANDDDEGSIGSQLRLTWSQNDVCAGATGPRALDGITNIGSRDDTFLNIIGEGEGGKYECTACKRIFKSHQALGGHRASHKKVKGCFAKTTGDATEANSPLYHREGIATFLGGTSMLSLAGSCSKDQSAAASYAPIEPLAVPDQLHRAGNGKDIISSGPDTKNAVVEGSGIITSSTLSAAESGHLHLLLNGMDVAAHASRSSSKLALHNNSSKYHQCSICQRVFSSGQALGGHKRCHWAADKTAAGIAERSSLISHVRPDMVVAAGSTGRTSLSAMAACVAAPAAKLSFFGRSLTPEEATTHQVKVLGIDLNLPAPHEYQESADDVISKPNYDRRAASQLGSLLSLGQCSSVTIHDAPNIPGFADEDALHRASDHASAALSVSSSPSSTTSNIPISESGPC</sequence>
<dbReference type="Proteomes" id="UP000886520">
    <property type="component" value="Chromosome 9"/>
</dbReference>
<feature type="region of interest" description="Disordered" evidence="2">
    <location>
        <begin position="431"/>
        <end position="459"/>
    </location>
</feature>
<dbReference type="PANTHER" id="PTHR47591">
    <property type="entry name" value="ZINC FINGER PROTEIN ZAT2-RELATED"/>
    <property type="match status" value="1"/>
</dbReference>
<feature type="domain" description="C2H2-type" evidence="3">
    <location>
        <begin position="585"/>
        <end position="612"/>
    </location>
</feature>
<keyword evidence="1" id="KW-0479">Metal-binding</keyword>
<evidence type="ECO:0000313" key="4">
    <source>
        <dbReference type="EMBL" id="KAI5075771.1"/>
    </source>
</evidence>
<dbReference type="PANTHER" id="PTHR47591:SF1">
    <property type="entry name" value="ZINC FINGER PROTEIN ZAT2-RELATED"/>
    <property type="match status" value="1"/>
</dbReference>
<evidence type="ECO:0000313" key="5">
    <source>
        <dbReference type="Proteomes" id="UP000886520"/>
    </source>
</evidence>
<reference evidence="4" key="1">
    <citation type="submission" date="2021-01" db="EMBL/GenBank/DDBJ databases">
        <title>Adiantum capillus-veneris genome.</title>
        <authorList>
            <person name="Fang Y."/>
            <person name="Liao Q."/>
        </authorList>
    </citation>
    <scope>NUCLEOTIDE SEQUENCE</scope>
    <source>
        <strain evidence="4">H3</strain>
        <tissue evidence="4">Leaf</tissue>
    </source>
</reference>
<keyword evidence="1" id="KW-0862">Zinc</keyword>
<feature type="compositionally biased region" description="Low complexity" evidence="2">
    <location>
        <begin position="1"/>
        <end position="25"/>
    </location>
</feature>
<gene>
    <name evidence="4" type="ORF">GOP47_0009847</name>
</gene>
<feature type="compositionally biased region" description="Polar residues" evidence="2">
    <location>
        <begin position="431"/>
        <end position="449"/>
    </location>
</feature>
<comment type="caution">
    <text evidence="4">The sequence shown here is derived from an EMBL/GenBank/DDBJ whole genome shotgun (WGS) entry which is preliminary data.</text>
</comment>
<feature type="domain" description="C2H2-type" evidence="3">
    <location>
        <begin position="742"/>
        <end position="764"/>
    </location>
</feature>
<dbReference type="PROSITE" id="PS00028">
    <property type="entry name" value="ZINC_FINGER_C2H2_1"/>
    <property type="match status" value="3"/>
</dbReference>
<organism evidence="4 5">
    <name type="scientific">Adiantum capillus-veneris</name>
    <name type="common">Maidenhair fern</name>
    <dbReference type="NCBI Taxonomy" id="13818"/>
    <lineage>
        <taxon>Eukaryota</taxon>
        <taxon>Viridiplantae</taxon>
        <taxon>Streptophyta</taxon>
        <taxon>Embryophyta</taxon>
        <taxon>Tracheophyta</taxon>
        <taxon>Polypodiopsida</taxon>
        <taxon>Polypodiidae</taxon>
        <taxon>Polypodiales</taxon>
        <taxon>Pteridineae</taxon>
        <taxon>Pteridaceae</taxon>
        <taxon>Vittarioideae</taxon>
        <taxon>Adiantum</taxon>
    </lineage>
</organism>
<name>A0A9D4UXM0_ADICA</name>
<proteinExistence type="predicted"/>
<feature type="compositionally biased region" description="Low complexity" evidence="2">
    <location>
        <begin position="58"/>
        <end position="80"/>
    </location>
</feature>
<evidence type="ECO:0000259" key="3">
    <source>
        <dbReference type="PROSITE" id="PS50157"/>
    </source>
</evidence>
<feature type="domain" description="C2H2-type" evidence="3">
    <location>
        <begin position="289"/>
        <end position="316"/>
    </location>
</feature>
<feature type="region of interest" description="Disordered" evidence="2">
    <location>
        <begin position="1"/>
        <end position="119"/>
    </location>
</feature>
<accession>A0A9D4UXM0</accession>